<dbReference type="Gene3D" id="3.40.50.2000">
    <property type="entry name" value="Glycogen Phosphorylase B"/>
    <property type="match status" value="2"/>
</dbReference>
<dbReference type="RefSeq" id="WP_147447776.1">
    <property type="nucleotide sequence ID" value="NZ_RBIL01000001.1"/>
</dbReference>
<dbReference type="Proteomes" id="UP000278962">
    <property type="component" value="Unassembled WGS sequence"/>
</dbReference>
<keyword evidence="3" id="KW-1185">Reference proteome</keyword>
<gene>
    <name evidence="2" type="ORF">C8N24_2731</name>
</gene>
<accession>A0A660LFA5</accession>
<dbReference type="GO" id="GO:0016757">
    <property type="term" value="F:glycosyltransferase activity"/>
    <property type="evidence" value="ECO:0007669"/>
    <property type="project" value="TreeGrafter"/>
</dbReference>
<dbReference type="GO" id="GO:0009103">
    <property type="term" value="P:lipopolysaccharide biosynthetic process"/>
    <property type="evidence" value="ECO:0007669"/>
    <property type="project" value="TreeGrafter"/>
</dbReference>
<dbReference type="Pfam" id="PF20706">
    <property type="entry name" value="GT4-conflict"/>
    <property type="match status" value="1"/>
</dbReference>
<dbReference type="SUPFAM" id="SSF53756">
    <property type="entry name" value="UDP-Glycosyltransferase/glycogen phosphorylase"/>
    <property type="match status" value="1"/>
</dbReference>
<dbReference type="PANTHER" id="PTHR46401">
    <property type="entry name" value="GLYCOSYLTRANSFERASE WBBK-RELATED"/>
    <property type="match status" value="1"/>
</dbReference>
<proteinExistence type="predicted"/>
<name>A0A660LFA5_9ACTN</name>
<comment type="caution">
    <text evidence="2">The sequence shown here is derived from an EMBL/GenBank/DDBJ whole genome shotgun (WGS) entry which is preliminary data.</text>
</comment>
<evidence type="ECO:0000313" key="3">
    <source>
        <dbReference type="Proteomes" id="UP000278962"/>
    </source>
</evidence>
<sequence>MSFERGSVVICTRDAGSAPGGVPVVATIAHAGAADVVVLEPSATIADGAVEALAAARGDDGTVATVSAVTAAGEARLLDAPLRPRVLAPIAGCVLVTRAALDLCGPYDDGFAERASAAGLLHVLADDVIVQAAEPPAPKDEPEPAARARWRARQRASGPLTVTFDGRILRDSIAGTQVHTLELLAALHRTQALRLRVLLAESVTDTARAVLDTLDGLEYVNQADVLEVPESAVVHRPYQISSAPDLLTLRHVGERLVVTHQDLIGYHNPTYHLDREHFLAFRQLTRTALAAAHRVVAFSHHVGADLTAEDLVSEDRLRVVHIGVDHRLTELAARPRAPQSPPSAPYLLCLGTDLRHKNRPFAMHLLRELRALGWDGSLVLAGPPVAAGSSTEAEAAILAAHPDLATHVVDAGTPDEPEKAWLYAHAAGVVYPTTYEGFGLIPFEAAVHGVPCLFAPQASLVETLHGHDTLVPWDAQASAARVRPLLDAGPERQRLVDAVRAAAQRLTWDATAQALLPVYEESLALPADLGWSALQVEAERREWEHRYWTLFNGIGPTGLSLVSGEERLLPEEEQRALAALLQRPASRRPLLALLGAARKAAKR</sequence>
<dbReference type="PANTHER" id="PTHR46401:SF2">
    <property type="entry name" value="GLYCOSYLTRANSFERASE WBBK-RELATED"/>
    <property type="match status" value="1"/>
</dbReference>
<dbReference type="OrthoDB" id="9801573at2"/>
<dbReference type="AlphaFoldDB" id="A0A660LFA5"/>
<keyword evidence="1 2" id="KW-0808">Transferase</keyword>
<reference evidence="2 3" key="1">
    <citation type="submission" date="2018-10" db="EMBL/GenBank/DDBJ databases">
        <title>Genomic Encyclopedia of Archaeal and Bacterial Type Strains, Phase II (KMG-II): from individual species to whole genera.</title>
        <authorList>
            <person name="Goeker M."/>
        </authorList>
    </citation>
    <scope>NUCLEOTIDE SEQUENCE [LARGE SCALE GENOMIC DNA]</scope>
    <source>
        <strain evidence="2 3">DSM 14954</strain>
    </source>
</reference>
<protein>
    <submittedName>
        <fullName evidence="2">Glycosyltransferase involved in cell wall biosynthesis</fullName>
    </submittedName>
</protein>
<dbReference type="EMBL" id="RBIL01000001">
    <property type="protein sequence ID" value="RKQ92875.1"/>
    <property type="molecule type" value="Genomic_DNA"/>
</dbReference>
<organism evidence="2 3">
    <name type="scientific">Solirubrobacter pauli</name>
    <dbReference type="NCBI Taxonomy" id="166793"/>
    <lineage>
        <taxon>Bacteria</taxon>
        <taxon>Bacillati</taxon>
        <taxon>Actinomycetota</taxon>
        <taxon>Thermoleophilia</taxon>
        <taxon>Solirubrobacterales</taxon>
        <taxon>Solirubrobacteraceae</taxon>
        <taxon>Solirubrobacter</taxon>
    </lineage>
</organism>
<evidence type="ECO:0000256" key="1">
    <source>
        <dbReference type="ARBA" id="ARBA00022679"/>
    </source>
</evidence>
<evidence type="ECO:0000313" key="2">
    <source>
        <dbReference type="EMBL" id="RKQ92875.1"/>
    </source>
</evidence>